<dbReference type="GO" id="GO:0004602">
    <property type="term" value="F:glutathione peroxidase activity"/>
    <property type="evidence" value="ECO:0007669"/>
    <property type="project" value="TreeGrafter"/>
</dbReference>
<dbReference type="EMBL" id="SIHO01000003">
    <property type="protein sequence ID" value="TFU01453.1"/>
    <property type="molecule type" value="Genomic_DNA"/>
</dbReference>
<comment type="catalytic activity">
    <reaction evidence="1">
        <text>2-hydroxychromene-2-carboxylate = (3E)-4-(2-hydroxyphenyl)-2-oxobut-3-enoate</text>
        <dbReference type="Rhea" id="RHEA:27401"/>
        <dbReference type="ChEBI" id="CHEBI:59350"/>
        <dbReference type="ChEBI" id="CHEBI:59353"/>
        <dbReference type="EC" id="5.99.1.4"/>
    </reaction>
</comment>
<dbReference type="Pfam" id="PF01323">
    <property type="entry name" value="DSBA"/>
    <property type="match status" value="1"/>
</dbReference>
<reference evidence="4 5" key="1">
    <citation type="submission" date="2019-02" db="EMBL/GenBank/DDBJ databases">
        <title>Polymorphobacter sp. isolated from the lake at the Tibet of China.</title>
        <authorList>
            <person name="Li A."/>
        </authorList>
    </citation>
    <scope>NUCLEOTIDE SEQUENCE [LARGE SCALE GENOMIC DNA]</scope>
    <source>
        <strain evidence="4 5">DJ1R-1</strain>
    </source>
</reference>
<dbReference type="InterPro" id="IPR014440">
    <property type="entry name" value="HCCAis_GSTk"/>
</dbReference>
<dbReference type="EC" id="5.99.1.4" evidence="1"/>
<organism evidence="4 5">
    <name type="scientific">Glacieibacterium arshaanense</name>
    <dbReference type="NCBI Taxonomy" id="2511025"/>
    <lineage>
        <taxon>Bacteria</taxon>
        <taxon>Pseudomonadati</taxon>
        <taxon>Pseudomonadota</taxon>
        <taxon>Alphaproteobacteria</taxon>
        <taxon>Sphingomonadales</taxon>
        <taxon>Sphingosinicellaceae</taxon>
        <taxon>Glacieibacterium</taxon>
    </lineage>
</organism>
<dbReference type="InterPro" id="IPR051924">
    <property type="entry name" value="GST_Kappa/NadH"/>
</dbReference>
<dbReference type="Gene3D" id="3.40.30.10">
    <property type="entry name" value="Glutaredoxin"/>
    <property type="match status" value="1"/>
</dbReference>
<proteinExistence type="inferred from homology"/>
<dbReference type="GO" id="GO:0006749">
    <property type="term" value="P:glutathione metabolic process"/>
    <property type="evidence" value="ECO:0007669"/>
    <property type="project" value="TreeGrafter"/>
</dbReference>
<dbReference type="GO" id="GO:1901170">
    <property type="term" value="P:naphthalene catabolic process"/>
    <property type="evidence" value="ECO:0007669"/>
    <property type="project" value="InterPro"/>
</dbReference>
<dbReference type="RefSeq" id="WP_135246957.1">
    <property type="nucleotide sequence ID" value="NZ_SIHO01000003.1"/>
</dbReference>
<dbReference type="PIRSF" id="PIRSF006386">
    <property type="entry name" value="HCCAis_GSTk"/>
    <property type="match status" value="1"/>
</dbReference>
<feature type="active site" description="Nucleophile" evidence="2">
    <location>
        <position position="12"/>
    </location>
</feature>
<keyword evidence="1 4" id="KW-0413">Isomerase</keyword>
<sequence>MVKVEFFFDLSSPWTRLAFHNIAPIIAETGAAIHWRPFLVGGVFNAVNQAVYASRTEAAAPRLRKSFEWLREWAELAGLPMNFPSPHHPLKSVAAMRFCCALEADQAQLHRFAAQAFHAYFADQRNLDDVACLIAVADECGLPGAAIAARAQSDEVKAALRANTDEAIARGAFGSPTIFVDDKHMYFGNDQLPLVRQRIEKQQRGG</sequence>
<accession>A0A4Y9EL05</accession>
<dbReference type="PANTHER" id="PTHR42943:SF2">
    <property type="entry name" value="GLUTATHIONE S-TRANSFERASE KAPPA 1"/>
    <property type="match status" value="1"/>
</dbReference>
<protein>
    <recommendedName>
        <fullName evidence="1">2-hydroxychromene-2-carboxylate isomerase</fullName>
        <ecNumber evidence="1">5.99.1.4</ecNumber>
    </recommendedName>
</protein>
<dbReference type="SUPFAM" id="SSF52833">
    <property type="entry name" value="Thioredoxin-like"/>
    <property type="match status" value="1"/>
</dbReference>
<evidence type="ECO:0000259" key="3">
    <source>
        <dbReference type="Pfam" id="PF01323"/>
    </source>
</evidence>
<comment type="similarity">
    <text evidence="1">Belongs to the GST superfamily. NadH family.</text>
</comment>
<dbReference type="PANTHER" id="PTHR42943">
    <property type="entry name" value="GLUTATHIONE S-TRANSFERASE KAPPA"/>
    <property type="match status" value="1"/>
</dbReference>
<gene>
    <name evidence="4" type="ORF">EUV02_14355</name>
</gene>
<dbReference type="Proteomes" id="UP000297737">
    <property type="component" value="Unassembled WGS sequence"/>
</dbReference>
<dbReference type="CDD" id="cd03022">
    <property type="entry name" value="DsbA_HCCA_Iso"/>
    <property type="match status" value="1"/>
</dbReference>
<dbReference type="GO" id="GO:0018845">
    <property type="term" value="F:2-hydroxychromene-2-carboxylate isomerase activity"/>
    <property type="evidence" value="ECO:0007669"/>
    <property type="project" value="UniProtKB-UniRule"/>
</dbReference>
<dbReference type="AlphaFoldDB" id="A0A4Y9EL05"/>
<comment type="caution">
    <text evidence="4">The sequence shown here is derived from an EMBL/GenBank/DDBJ whole genome shotgun (WGS) entry which is preliminary data.</text>
</comment>
<evidence type="ECO:0000256" key="2">
    <source>
        <dbReference type="PIRSR" id="PIRSR006386-1"/>
    </source>
</evidence>
<dbReference type="InterPro" id="IPR044087">
    <property type="entry name" value="NahD-like"/>
</dbReference>
<dbReference type="GO" id="GO:0004364">
    <property type="term" value="F:glutathione transferase activity"/>
    <property type="evidence" value="ECO:0007669"/>
    <property type="project" value="TreeGrafter"/>
</dbReference>
<dbReference type="InterPro" id="IPR036249">
    <property type="entry name" value="Thioredoxin-like_sf"/>
</dbReference>
<evidence type="ECO:0000313" key="5">
    <source>
        <dbReference type="Proteomes" id="UP000297737"/>
    </source>
</evidence>
<name>A0A4Y9EL05_9SPHN</name>
<evidence type="ECO:0000313" key="4">
    <source>
        <dbReference type="EMBL" id="TFU01453.1"/>
    </source>
</evidence>
<evidence type="ECO:0000256" key="1">
    <source>
        <dbReference type="PIRNR" id="PIRNR006386"/>
    </source>
</evidence>
<dbReference type="OrthoDB" id="5244108at2"/>
<feature type="domain" description="DSBA-like thioredoxin" evidence="3">
    <location>
        <begin position="4"/>
        <end position="199"/>
    </location>
</feature>
<dbReference type="InterPro" id="IPR001853">
    <property type="entry name" value="DSBA-like_thioredoxin_dom"/>
</dbReference>
<keyword evidence="5" id="KW-1185">Reference proteome</keyword>